<sequence>MAEIFVPDGSWTFDGETLRIVPGGDKSVHELRRLVGELTVPLAAISSVSFEPARKGGNLQLRLRPGTDPLTDVAAGRLTGPADPYRLAIPKDRTGAASYLADEVRAYLSVERTTETPPEGFLLSGPAVPISATAGDGTVNFDGHTVWLDWTGFAKTAKQAAGSRTFPLREVTGVEWAPQSGMGYGRLRFHLNGTASAKAPEEDPNCVSWGVQRYGGSTILVAAAVHARLPRRTAVAPAPTLDPKDEREKLLRRVAELENHDAVLRRLGELGELRRSGVLTEDEFTYAKQALLARLNEE</sequence>
<name>A0A7W7VKC8_9ACTN</name>
<proteinExistence type="predicted"/>
<evidence type="ECO:0000313" key="2">
    <source>
        <dbReference type="EMBL" id="MBB4913423.1"/>
    </source>
</evidence>
<feature type="domain" description="DUF4429" evidence="1">
    <location>
        <begin position="140"/>
        <end position="225"/>
    </location>
</feature>
<dbReference type="Pfam" id="PF14472">
    <property type="entry name" value="DUF4429"/>
    <property type="match status" value="2"/>
</dbReference>
<protein>
    <recommendedName>
        <fullName evidence="1">DUF4429 domain-containing protein</fullName>
    </recommendedName>
</protein>
<dbReference type="EMBL" id="JACHJP010000001">
    <property type="protein sequence ID" value="MBB4913423.1"/>
    <property type="molecule type" value="Genomic_DNA"/>
</dbReference>
<accession>A0A7W7VKC8</accession>
<comment type="caution">
    <text evidence="2">The sequence shown here is derived from an EMBL/GenBank/DDBJ whole genome shotgun (WGS) entry which is preliminary data.</text>
</comment>
<dbReference type="RefSeq" id="WP_184712205.1">
    <property type="nucleotide sequence ID" value="NZ_JACHJP010000001.1"/>
</dbReference>
<dbReference type="InterPro" id="IPR027860">
    <property type="entry name" value="DUF4429"/>
</dbReference>
<evidence type="ECO:0000313" key="3">
    <source>
        <dbReference type="Proteomes" id="UP000552644"/>
    </source>
</evidence>
<gene>
    <name evidence="2" type="ORF">FHS44_000495</name>
</gene>
<dbReference type="Proteomes" id="UP000552644">
    <property type="component" value="Unassembled WGS sequence"/>
</dbReference>
<dbReference type="AlphaFoldDB" id="A0A7W7VKC8"/>
<reference evidence="2 3" key="1">
    <citation type="submission" date="2020-08" db="EMBL/GenBank/DDBJ databases">
        <title>Genomic Encyclopedia of Type Strains, Phase III (KMG-III): the genomes of soil and plant-associated and newly described type strains.</title>
        <authorList>
            <person name="Whitman W."/>
        </authorList>
    </citation>
    <scope>NUCLEOTIDE SEQUENCE [LARGE SCALE GENOMIC DNA]</scope>
    <source>
        <strain evidence="2 3">CECT 8840</strain>
    </source>
</reference>
<feature type="domain" description="DUF4429" evidence="1">
    <location>
        <begin position="11"/>
        <end position="105"/>
    </location>
</feature>
<evidence type="ECO:0000259" key="1">
    <source>
        <dbReference type="Pfam" id="PF14472"/>
    </source>
</evidence>
<keyword evidence="3" id="KW-1185">Reference proteome</keyword>
<organism evidence="2 3">
    <name type="scientific">Streptosporangium saharense</name>
    <dbReference type="NCBI Taxonomy" id="1706840"/>
    <lineage>
        <taxon>Bacteria</taxon>
        <taxon>Bacillati</taxon>
        <taxon>Actinomycetota</taxon>
        <taxon>Actinomycetes</taxon>
        <taxon>Streptosporangiales</taxon>
        <taxon>Streptosporangiaceae</taxon>
        <taxon>Streptosporangium</taxon>
    </lineage>
</organism>